<gene>
    <name evidence="4" type="ORF">LARSCL_LOCUS22064</name>
</gene>
<dbReference type="Pfam" id="PF13855">
    <property type="entry name" value="LRR_8"/>
    <property type="match status" value="1"/>
</dbReference>
<dbReference type="SMART" id="SM00369">
    <property type="entry name" value="LRR_TYP"/>
    <property type="match status" value="1"/>
</dbReference>
<dbReference type="SUPFAM" id="SSF52058">
    <property type="entry name" value="L domain-like"/>
    <property type="match status" value="1"/>
</dbReference>
<feature type="chain" id="PRO_5043539253" evidence="3">
    <location>
        <begin position="22"/>
        <end position="320"/>
    </location>
</feature>
<dbReference type="AlphaFoldDB" id="A0AAV2BWU7"/>
<dbReference type="InterPro" id="IPR032675">
    <property type="entry name" value="LRR_dom_sf"/>
</dbReference>
<keyword evidence="5" id="KW-1185">Reference proteome</keyword>
<keyword evidence="3" id="KW-0732">Signal</keyword>
<evidence type="ECO:0000256" key="2">
    <source>
        <dbReference type="ARBA" id="ARBA00022737"/>
    </source>
</evidence>
<dbReference type="PANTHER" id="PTHR24367">
    <property type="entry name" value="LEUCINE-RICH REPEAT-CONTAINING PROTEIN"/>
    <property type="match status" value="1"/>
</dbReference>
<reference evidence="4 5" key="1">
    <citation type="submission" date="2024-04" db="EMBL/GenBank/DDBJ databases">
        <authorList>
            <person name="Rising A."/>
            <person name="Reimegard J."/>
            <person name="Sonavane S."/>
            <person name="Akerstrom W."/>
            <person name="Nylinder S."/>
            <person name="Hedman E."/>
            <person name="Kallberg Y."/>
        </authorList>
    </citation>
    <scope>NUCLEOTIDE SEQUENCE [LARGE SCALE GENOMIC DNA]</scope>
</reference>
<dbReference type="Proteomes" id="UP001497382">
    <property type="component" value="Unassembled WGS sequence"/>
</dbReference>
<keyword evidence="1" id="KW-0433">Leucine-rich repeat</keyword>
<comment type="caution">
    <text evidence="4">The sequence shown here is derived from an EMBL/GenBank/DDBJ whole genome shotgun (WGS) entry which is preliminary data.</text>
</comment>
<dbReference type="EMBL" id="CAXIEN010000571">
    <property type="protein sequence ID" value="CAL1300682.1"/>
    <property type="molecule type" value="Genomic_DNA"/>
</dbReference>
<proteinExistence type="predicted"/>
<evidence type="ECO:0000256" key="1">
    <source>
        <dbReference type="ARBA" id="ARBA00022614"/>
    </source>
</evidence>
<dbReference type="Gene3D" id="3.80.10.10">
    <property type="entry name" value="Ribonuclease Inhibitor"/>
    <property type="match status" value="1"/>
</dbReference>
<dbReference type="InterPro" id="IPR003591">
    <property type="entry name" value="Leu-rich_rpt_typical-subtyp"/>
</dbReference>
<feature type="signal peptide" evidence="3">
    <location>
        <begin position="1"/>
        <end position="21"/>
    </location>
</feature>
<accession>A0AAV2BWU7</accession>
<evidence type="ECO:0000256" key="3">
    <source>
        <dbReference type="SAM" id="SignalP"/>
    </source>
</evidence>
<protein>
    <submittedName>
        <fullName evidence="4">Uncharacterized protein</fullName>
    </submittedName>
</protein>
<evidence type="ECO:0000313" key="4">
    <source>
        <dbReference type="EMBL" id="CAL1300682.1"/>
    </source>
</evidence>
<dbReference type="PANTHER" id="PTHR24367:SF318">
    <property type="entry name" value="LEUCINE-RICH GLIOMA-INACTIVATED PROTEIN 1-LIKE"/>
    <property type="match status" value="1"/>
</dbReference>
<name>A0AAV2BWU7_9ARAC</name>
<dbReference type="InterPro" id="IPR001611">
    <property type="entry name" value="Leu-rich_rpt"/>
</dbReference>
<sequence>MWKPLLVSIVIFTIQGQLCLSRQPGCPQPEDIYPCSCSILRNQKGTLKCKNLSRDEDFKNVIESSKEHIFEEVILQNSNLQYLPHHLFEDVETRILILENLKLKKVFDLQPRAGRKPEELVVENVGVQSGSIWEILQPLENLRTLDVVQMRMRTVGKNFSQLVTENLHSFYFNNTDTEIIETGTFDKFTNLRDLAFFKGSIKKLEREMFPTPFNVDYLAFDYQKLTEIQEGLFTNMPNLKLLSLIGNQIATIPEKAFDSNYHFYNFYLNDNPIKCDCRFKWIVFKNVPALGTCASPKSLQGRPLNHISKAEFYMCKNSSK</sequence>
<keyword evidence="2" id="KW-0677">Repeat</keyword>
<dbReference type="InterPro" id="IPR051295">
    <property type="entry name" value="LGI_related"/>
</dbReference>
<organism evidence="4 5">
    <name type="scientific">Larinioides sclopetarius</name>
    <dbReference type="NCBI Taxonomy" id="280406"/>
    <lineage>
        <taxon>Eukaryota</taxon>
        <taxon>Metazoa</taxon>
        <taxon>Ecdysozoa</taxon>
        <taxon>Arthropoda</taxon>
        <taxon>Chelicerata</taxon>
        <taxon>Arachnida</taxon>
        <taxon>Araneae</taxon>
        <taxon>Araneomorphae</taxon>
        <taxon>Entelegynae</taxon>
        <taxon>Araneoidea</taxon>
        <taxon>Araneidae</taxon>
        <taxon>Larinioides</taxon>
    </lineage>
</organism>
<evidence type="ECO:0000313" key="5">
    <source>
        <dbReference type="Proteomes" id="UP001497382"/>
    </source>
</evidence>